<evidence type="ECO:0000256" key="4">
    <source>
        <dbReference type="ARBA" id="ARBA00022692"/>
    </source>
</evidence>
<feature type="domain" description="Citrate transporter-like" evidence="12">
    <location>
        <begin position="24"/>
        <end position="381"/>
    </location>
</feature>
<organism evidence="13 14">
    <name type="scientific">Maribellus luteus</name>
    <dbReference type="NCBI Taxonomy" id="2305463"/>
    <lineage>
        <taxon>Bacteria</taxon>
        <taxon>Pseudomonadati</taxon>
        <taxon>Bacteroidota</taxon>
        <taxon>Bacteroidia</taxon>
        <taxon>Marinilabiliales</taxon>
        <taxon>Prolixibacteraceae</taxon>
        <taxon>Maribellus</taxon>
    </lineage>
</organism>
<dbReference type="PANTHER" id="PTHR43269">
    <property type="entry name" value="SODIUM/PROTON ANTIPORTER 1-RELATED"/>
    <property type="match status" value="1"/>
</dbReference>
<keyword evidence="3" id="KW-0050">Antiport</keyword>
<feature type="transmembrane region" description="Helical" evidence="11">
    <location>
        <begin position="438"/>
        <end position="455"/>
    </location>
</feature>
<evidence type="ECO:0000256" key="3">
    <source>
        <dbReference type="ARBA" id="ARBA00022449"/>
    </source>
</evidence>
<dbReference type="Pfam" id="PF03600">
    <property type="entry name" value="CitMHS"/>
    <property type="match status" value="1"/>
</dbReference>
<evidence type="ECO:0000256" key="11">
    <source>
        <dbReference type="SAM" id="Phobius"/>
    </source>
</evidence>
<feature type="transmembrane region" description="Helical" evidence="11">
    <location>
        <begin position="127"/>
        <end position="154"/>
    </location>
</feature>
<evidence type="ECO:0000256" key="9">
    <source>
        <dbReference type="ARBA" id="ARBA00023201"/>
    </source>
</evidence>
<dbReference type="Proteomes" id="UP000265926">
    <property type="component" value="Unassembled WGS sequence"/>
</dbReference>
<dbReference type="InterPro" id="IPR045016">
    <property type="entry name" value="NhaD-like"/>
</dbReference>
<dbReference type="EMBL" id="QWGR01000009">
    <property type="protein sequence ID" value="RIJ47140.1"/>
    <property type="molecule type" value="Genomic_DNA"/>
</dbReference>
<dbReference type="RefSeq" id="WP_119438857.1">
    <property type="nucleotide sequence ID" value="NZ_QWGR01000009.1"/>
</dbReference>
<feature type="transmembrane region" description="Helical" evidence="11">
    <location>
        <begin position="205"/>
        <end position="226"/>
    </location>
</feature>
<feature type="transmembrane region" description="Helical" evidence="11">
    <location>
        <begin position="166"/>
        <end position="185"/>
    </location>
</feature>
<dbReference type="GO" id="GO:0016020">
    <property type="term" value="C:membrane"/>
    <property type="evidence" value="ECO:0007669"/>
    <property type="project" value="UniProtKB-SubCell"/>
</dbReference>
<feature type="transmembrane region" description="Helical" evidence="11">
    <location>
        <begin position="401"/>
        <end position="426"/>
    </location>
</feature>
<dbReference type="OrthoDB" id="9772058at2"/>
<sequence>MFVLMVVIFVLGYTAIALEHPLKVDKAASALIIGTLCWVAYILGGESIIHLGFSPSWSTFLAENPEVHGLHAIHEFIVDYEIIHHLGEISEILFFLLGAMTIVEMVDQHEGFKIITDKIKTTNKVKLLWILSFLTFFMSALLDNLTTTIVLVALLRKLIDDKQTRWFFASMVVLAANAGGAWSPIGDVTTIMLWIGGQITAAKIIMGVFLPSLVCMVVPLAILSFTMKGNVTRPTVEEEEENHISKGEGILFLILGVGGLLFVPVFKTLTHLPPYMGMLLSLGVLWVVSEIKHKDKPKEVRNKLKVTAILRRVDVPTVLFFLGILSAVAALQSAGHLNILAKYLDEQLGNIFLIDLAIGVLSSVVDNVPLVAGAMGMYPVHELGVTGYDAFFVQDGAFWEFLAYTAGTGGSMLIIGSAAGVAAMGLERIDFIWYLKKISWLALVGYLAGAAFYYIEFGL</sequence>
<dbReference type="NCBIfam" id="NF038006">
    <property type="entry name" value="NhaD_1"/>
    <property type="match status" value="1"/>
</dbReference>
<comment type="similarity">
    <text evidence="10">Belongs to the NhaD Na(+)/H(+) (TC 2.A.62) antiporter family.</text>
</comment>
<evidence type="ECO:0000313" key="13">
    <source>
        <dbReference type="EMBL" id="RIJ47140.1"/>
    </source>
</evidence>
<evidence type="ECO:0000256" key="1">
    <source>
        <dbReference type="ARBA" id="ARBA00004141"/>
    </source>
</evidence>
<evidence type="ECO:0000259" key="12">
    <source>
        <dbReference type="Pfam" id="PF03600"/>
    </source>
</evidence>
<keyword evidence="4 11" id="KW-0812">Transmembrane</keyword>
<evidence type="ECO:0000256" key="8">
    <source>
        <dbReference type="ARBA" id="ARBA00023136"/>
    </source>
</evidence>
<keyword evidence="7" id="KW-0406">Ion transport</keyword>
<evidence type="ECO:0000313" key="14">
    <source>
        <dbReference type="Proteomes" id="UP000265926"/>
    </source>
</evidence>
<keyword evidence="9" id="KW-0739">Sodium transport</keyword>
<evidence type="ECO:0000256" key="2">
    <source>
        <dbReference type="ARBA" id="ARBA00022448"/>
    </source>
</evidence>
<evidence type="ECO:0000256" key="5">
    <source>
        <dbReference type="ARBA" id="ARBA00022989"/>
    </source>
</evidence>
<evidence type="ECO:0000256" key="6">
    <source>
        <dbReference type="ARBA" id="ARBA00023053"/>
    </source>
</evidence>
<keyword evidence="8 11" id="KW-0472">Membrane</keyword>
<keyword evidence="6" id="KW-0915">Sodium</keyword>
<feature type="transmembrane region" description="Helical" evidence="11">
    <location>
        <begin position="272"/>
        <end position="288"/>
    </location>
</feature>
<evidence type="ECO:0000256" key="7">
    <source>
        <dbReference type="ARBA" id="ARBA00023065"/>
    </source>
</evidence>
<evidence type="ECO:0000256" key="10">
    <source>
        <dbReference type="ARBA" id="ARBA00025753"/>
    </source>
</evidence>
<accession>A0A399STC6</accession>
<dbReference type="GO" id="GO:0015297">
    <property type="term" value="F:antiporter activity"/>
    <property type="evidence" value="ECO:0007669"/>
    <property type="project" value="UniProtKB-KW"/>
</dbReference>
<comment type="caution">
    <text evidence="13">The sequence shown here is derived from an EMBL/GenBank/DDBJ whole genome shotgun (WGS) entry which is preliminary data.</text>
</comment>
<dbReference type="AlphaFoldDB" id="A0A399STC6"/>
<dbReference type="PANTHER" id="PTHR43269:SF2">
    <property type="entry name" value="SODIUM_PROTON ANTIPORTER 1-RELATED"/>
    <property type="match status" value="1"/>
</dbReference>
<feature type="transmembrane region" description="Helical" evidence="11">
    <location>
        <begin position="27"/>
        <end position="44"/>
    </location>
</feature>
<comment type="subcellular location">
    <subcellularLocation>
        <location evidence="1">Membrane</location>
        <topology evidence="1">Multi-pass membrane protein</topology>
    </subcellularLocation>
</comment>
<feature type="transmembrane region" description="Helical" evidence="11">
    <location>
        <begin position="247"/>
        <end position="266"/>
    </location>
</feature>
<protein>
    <submittedName>
        <fullName evidence="13">Sodium:proton antiporter</fullName>
    </submittedName>
</protein>
<dbReference type="InterPro" id="IPR004680">
    <property type="entry name" value="Cit_transptr-like_dom"/>
</dbReference>
<proteinExistence type="inferred from homology"/>
<name>A0A399STC6_9BACT</name>
<dbReference type="GO" id="GO:0006814">
    <property type="term" value="P:sodium ion transport"/>
    <property type="evidence" value="ECO:0007669"/>
    <property type="project" value="UniProtKB-KW"/>
</dbReference>
<keyword evidence="14" id="KW-1185">Reference proteome</keyword>
<keyword evidence="5 11" id="KW-1133">Transmembrane helix</keyword>
<keyword evidence="2" id="KW-0813">Transport</keyword>
<reference evidence="13 14" key="1">
    <citation type="submission" date="2018-08" db="EMBL/GenBank/DDBJ databases">
        <title>Pallidiluteibacterium maritimus gen. nov., sp. nov., isolated from coastal sediment.</title>
        <authorList>
            <person name="Zhou L.Y."/>
        </authorList>
    </citation>
    <scope>NUCLEOTIDE SEQUENCE [LARGE SCALE GENOMIC DNA]</scope>
    <source>
        <strain evidence="13 14">XSD2</strain>
    </source>
</reference>
<gene>
    <name evidence="13" type="ORF">D1614_15375</name>
</gene>
<feature type="transmembrane region" description="Helical" evidence="11">
    <location>
        <begin position="309"/>
        <end position="331"/>
    </location>
</feature>